<feature type="transmembrane region" description="Helical" evidence="5">
    <location>
        <begin position="159"/>
        <end position="183"/>
    </location>
</feature>
<protein>
    <recommendedName>
        <fullName evidence="5">Probable membrane transporter protein</fullName>
    </recommendedName>
</protein>
<feature type="transmembrane region" description="Helical" evidence="5">
    <location>
        <begin position="226"/>
        <end position="247"/>
    </location>
</feature>
<sequence length="280" mass="28590">MTGLLGATPLSEIVELALALLAAGVVTGVLAGLFGVGGGAVIVPVLAELFDHIGVRDDVEMQLAVGTSLAIIIPTSIRSFRSHQARGSVDEVALKAWIVPVMAGAVLGAGVAGYVTSDTLKWVFAVFAAAMSANLIFGREDRRLANELPSRAVIGLWGFVIAVLSALIGIGGGTLGTLFLTLYGRPIHKAIGTSAGLGALISIPAALAYVAAGWPHMAALPPLSLGFVSLIGVALMAPVSVLCAPIGVRIAHGLSKRKLTIAFGIFLALVSARFVQDILT</sequence>
<feature type="transmembrane region" description="Helical" evidence="5">
    <location>
        <begin position="122"/>
        <end position="139"/>
    </location>
</feature>
<comment type="similarity">
    <text evidence="5">Belongs to the 4-toluene sulfonate uptake permease (TSUP) (TC 2.A.102) family.</text>
</comment>
<organism evidence="6 7">
    <name type="scientific">Hansschlegelia quercus</name>
    <dbReference type="NCBI Taxonomy" id="2528245"/>
    <lineage>
        <taxon>Bacteria</taxon>
        <taxon>Pseudomonadati</taxon>
        <taxon>Pseudomonadota</taxon>
        <taxon>Alphaproteobacteria</taxon>
        <taxon>Hyphomicrobiales</taxon>
        <taxon>Methylopilaceae</taxon>
        <taxon>Hansschlegelia</taxon>
    </lineage>
</organism>
<gene>
    <name evidence="6" type="ORF">EYR15_13580</name>
</gene>
<keyword evidence="4 5" id="KW-0472">Membrane</keyword>
<name>A0A4Q9GHJ9_9HYPH</name>
<evidence type="ECO:0000256" key="1">
    <source>
        <dbReference type="ARBA" id="ARBA00004141"/>
    </source>
</evidence>
<feature type="transmembrane region" description="Helical" evidence="5">
    <location>
        <begin position="97"/>
        <end position="115"/>
    </location>
</feature>
<keyword evidence="2 5" id="KW-0812">Transmembrane</keyword>
<dbReference type="GO" id="GO:0005886">
    <property type="term" value="C:plasma membrane"/>
    <property type="evidence" value="ECO:0007669"/>
    <property type="project" value="UniProtKB-SubCell"/>
</dbReference>
<dbReference type="PANTHER" id="PTHR43483:SF3">
    <property type="entry name" value="MEMBRANE TRANSPORTER PROTEIN HI_0806-RELATED"/>
    <property type="match status" value="1"/>
</dbReference>
<dbReference type="EMBL" id="SIUB01000007">
    <property type="protein sequence ID" value="TBN48618.1"/>
    <property type="molecule type" value="Genomic_DNA"/>
</dbReference>
<comment type="subcellular location">
    <subcellularLocation>
        <location evidence="5">Cell membrane</location>
        <topology evidence="5">Multi-pass membrane protein</topology>
    </subcellularLocation>
    <subcellularLocation>
        <location evidence="1">Membrane</location>
        <topology evidence="1">Multi-pass membrane protein</topology>
    </subcellularLocation>
</comment>
<evidence type="ECO:0000256" key="2">
    <source>
        <dbReference type="ARBA" id="ARBA00022692"/>
    </source>
</evidence>
<evidence type="ECO:0000256" key="3">
    <source>
        <dbReference type="ARBA" id="ARBA00022989"/>
    </source>
</evidence>
<reference evidence="6 7" key="1">
    <citation type="submission" date="2019-02" db="EMBL/GenBank/DDBJ databases">
        <title>Hansschlegelia quercus sp. nov., a novel methylotrophic bacterium from buds of oak (Quercus robur L.).</title>
        <authorList>
            <person name="Agafonova N.V."/>
            <person name="Kaparullina E.N."/>
            <person name="Grouzdev D.S."/>
            <person name="Doronina N.V."/>
        </authorList>
    </citation>
    <scope>NUCLEOTIDE SEQUENCE [LARGE SCALE GENOMIC DNA]</scope>
    <source>
        <strain evidence="6 7">Dub</strain>
    </source>
</reference>
<dbReference type="OrthoDB" id="457670at2"/>
<proteinExistence type="inferred from homology"/>
<comment type="caution">
    <text evidence="6">The sequence shown here is derived from an EMBL/GenBank/DDBJ whole genome shotgun (WGS) entry which is preliminary data.</text>
</comment>
<dbReference type="Pfam" id="PF01925">
    <property type="entry name" value="TauE"/>
    <property type="match status" value="1"/>
</dbReference>
<keyword evidence="7" id="KW-1185">Reference proteome</keyword>
<accession>A0A4Q9GHJ9</accession>
<evidence type="ECO:0000256" key="5">
    <source>
        <dbReference type="RuleBase" id="RU363041"/>
    </source>
</evidence>
<evidence type="ECO:0000256" key="4">
    <source>
        <dbReference type="ARBA" id="ARBA00023136"/>
    </source>
</evidence>
<keyword evidence="3 5" id="KW-1133">Transmembrane helix</keyword>
<feature type="transmembrane region" description="Helical" evidence="5">
    <location>
        <begin position="259"/>
        <end position="276"/>
    </location>
</feature>
<dbReference type="InterPro" id="IPR002781">
    <property type="entry name" value="TM_pro_TauE-like"/>
</dbReference>
<feature type="transmembrane region" description="Helical" evidence="5">
    <location>
        <begin position="195"/>
        <end position="214"/>
    </location>
</feature>
<dbReference type="RefSeq" id="WP_131004102.1">
    <property type="nucleotide sequence ID" value="NZ_JBHSZR010000009.1"/>
</dbReference>
<feature type="transmembrane region" description="Helical" evidence="5">
    <location>
        <begin position="59"/>
        <end position="77"/>
    </location>
</feature>
<dbReference type="AlphaFoldDB" id="A0A4Q9GHJ9"/>
<evidence type="ECO:0000313" key="7">
    <source>
        <dbReference type="Proteomes" id="UP000291613"/>
    </source>
</evidence>
<dbReference type="PANTHER" id="PTHR43483">
    <property type="entry name" value="MEMBRANE TRANSPORTER PROTEIN HI_0806-RELATED"/>
    <property type="match status" value="1"/>
</dbReference>
<dbReference type="Proteomes" id="UP000291613">
    <property type="component" value="Unassembled WGS sequence"/>
</dbReference>
<evidence type="ECO:0000313" key="6">
    <source>
        <dbReference type="EMBL" id="TBN48618.1"/>
    </source>
</evidence>
<feature type="transmembrane region" description="Helical" evidence="5">
    <location>
        <begin position="20"/>
        <end position="47"/>
    </location>
</feature>
<keyword evidence="5" id="KW-1003">Cell membrane</keyword>